<name>A0A1V8TRA5_9PEZI</name>
<protein>
    <submittedName>
        <fullName evidence="1">Uncharacterized protein</fullName>
    </submittedName>
</protein>
<proteinExistence type="predicted"/>
<keyword evidence="2" id="KW-1185">Reference proteome</keyword>
<dbReference type="InParanoid" id="A0A1V8TRA5"/>
<reference evidence="2" key="1">
    <citation type="submission" date="2017-03" db="EMBL/GenBank/DDBJ databases">
        <title>Genomes of endolithic fungi from Antarctica.</title>
        <authorList>
            <person name="Coleine C."/>
            <person name="Masonjones S."/>
            <person name="Stajich J.E."/>
        </authorList>
    </citation>
    <scope>NUCLEOTIDE SEQUENCE [LARGE SCALE GENOMIC DNA]</scope>
    <source>
        <strain evidence="2">CCFEE 5527</strain>
    </source>
</reference>
<dbReference type="AlphaFoldDB" id="A0A1V8TRA5"/>
<evidence type="ECO:0000313" key="2">
    <source>
        <dbReference type="Proteomes" id="UP000192596"/>
    </source>
</evidence>
<dbReference type="OrthoDB" id="37659at2759"/>
<organism evidence="1 2">
    <name type="scientific">Cryoendolithus antarcticus</name>
    <dbReference type="NCBI Taxonomy" id="1507870"/>
    <lineage>
        <taxon>Eukaryota</taxon>
        <taxon>Fungi</taxon>
        <taxon>Dikarya</taxon>
        <taxon>Ascomycota</taxon>
        <taxon>Pezizomycotina</taxon>
        <taxon>Dothideomycetes</taxon>
        <taxon>Dothideomycetidae</taxon>
        <taxon>Cladosporiales</taxon>
        <taxon>Cladosporiaceae</taxon>
        <taxon>Cryoendolithus</taxon>
    </lineage>
</organism>
<dbReference type="EMBL" id="NAJO01000003">
    <property type="protein sequence ID" value="OQO13752.1"/>
    <property type="molecule type" value="Genomic_DNA"/>
</dbReference>
<dbReference type="Proteomes" id="UP000192596">
    <property type="component" value="Unassembled WGS sequence"/>
</dbReference>
<gene>
    <name evidence="1" type="ORF">B0A48_01982</name>
</gene>
<accession>A0A1V8TRA5</accession>
<dbReference type="STRING" id="1507870.A0A1V8TRA5"/>
<evidence type="ECO:0000313" key="1">
    <source>
        <dbReference type="EMBL" id="OQO13752.1"/>
    </source>
</evidence>
<comment type="caution">
    <text evidence="1">The sequence shown here is derived from an EMBL/GenBank/DDBJ whole genome shotgun (WGS) entry which is preliminary data.</text>
</comment>
<sequence>MAAAQVHISIILHKGTPLDYPQYRHTALWLQSSDGSPARLAEIAGAHGFFEYEHADHADPSLNQDCVRLIDVGDLSRLSTRVSIVQALSRVLVDHDDREYDC</sequence>